<gene>
    <name evidence="1" type="ORF">GCM10009754_52630</name>
</gene>
<dbReference type="Proteomes" id="UP001501116">
    <property type="component" value="Unassembled WGS sequence"/>
</dbReference>
<sequence>MSEEAEVFGIDVFTVDDRLRLFSFATAPQRAEYLAVLRAFERARANYVVLLHASDVAANLAELGVEIEDVTPLLEQLYSWQILDRSYDGARAATLAEYRNRHYVYQFTQAGYRAYRAVEDVLGASLDDATLSRLVFPELLEDLKALASANVEGDAEGVYRKFTRLDAALNDMAERAARFYLLLGDLARTSETSAEAFLAHKDSLLAHMREFSSELARYTPKLTAAIAEVEAGGVERLVELAASADERLFQAPAERLADWRHRWAGLVHWFRSEDAVSEAERLQAGTTSAISAVLALLRRVTEARRGGVSRESQLRHLATWFTGVPSDEAAHALFAATFNLGRPRHVGVAHPDPELVPPRRSWWEAPPVEISRTLVETGKTAAPGAPARVERNDAGRRRLRERQLAEQEANRAAARDLTEGGVYGRTLSEAETELLLSLLDLALSARVPVSGVTGASGAAHGVKLTLRPNPESTTVTTVRGRLHLDRLTLTVTS</sequence>
<proteinExistence type="predicted"/>
<reference evidence="2" key="1">
    <citation type="journal article" date="2019" name="Int. J. Syst. Evol. Microbiol.">
        <title>The Global Catalogue of Microorganisms (GCM) 10K type strain sequencing project: providing services to taxonomists for standard genome sequencing and annotation.</title>
        <authorList>
            <consortium name="The Broad Institute Genomics Platform"/>
            <consortium name="The Broad Institute Genome Sequencing Center for Infectious Disease"/>
            <person name="Wu L."/>
            <person name="Ma J."/>
        </authorList>
    </citation>
    <scope>NUCLEOTIDE SEQUENCE [LARGE SCALE GENOMIC DNA]</scope>
    <source>
        <strain evidence="2">JCM 14545</strain>
    </source>
</reference>
<accession>A0ABP5D345</accession>
<name>A0ABP5D345_9PSEU</name>
<evidence type="ECO:0008006" key="3">
    <source>
        <dbReference type="Google" id="ProtNLM"/>
    </source>
</evidence>
<evidence type="ECO:0000313" key="2">
    <source>
        <dbReference type="Proteomes" id="UP001501116"/>
    </source>
</evidence>
<keyword evidence="2" id="KW-1185">Reference proteome</keyword>
<dbReference type="RefSeq" id="WP_344424269.1">
    <property type="nucleotide sequence ID" value="NZ_BAAANN010000022.1"/>
</dbReference>
<dbReference type="NCBIfam" id="TIGR02677">
    <property type="entry name" value="TIGR02677 family protein"/>
    <property type="match status" value="1"/>
</dbReference>
<dbReference type="InterPro" id="IPR013493">
    <property type="entry name" value="CHP02677"/>
</dbReference>
<organism evidence="1 2">
    <name type="scientific">Amycolatopsis minnesotensis</name>
    <dbReference type="NCBI Taxonomy" id="337894"/>
    <lineage>
        <taxon>Bacteria</taxon>
        <taxon>Bacillati</taxon>
        <taxon>Actinomycetota</taxon>
        <taxon>Actinomycetes</taxon>
        <taxon>Pseudonocardiales</taxon>
        <taxon>Pseudonocardiaceae</taxon>
        <taxon>Amycolatopsis</taxon>
    </lineage>
</organism>
<comment type="caution">
    <text evidence="1">The sequence shown here is derived from an EMBL/GenBank/DDBJ whole genome shotgun (WGS) entry which is preliminary data.</text>
</comment>
<dbReference type="EMBL" id="BAAANN010000022">
    <property type="protein sequence ID" value="GAA1971736.1"/>
    <property type="molecule type" value="Genomic_DNA"/>
</dbReference>
<protein>
    <recommendedName>
        <fullName evidence="3">TIGR02677 family protein</fullName>
    </recommendedName>
</protein>
<evidence type="ECO:0000313" key="1">
    <source>
        <dbReference type="EMBL" id="GAA1971736.1"/>
    </source>
</evidence>
<dbReference type="Pfam" id="PF09660">
    <property type="entry name" value="DUF2397"/>
    <property type="match status" value="1"/>
</dbReference>